<protein>
    <submittedName>
        <fullName evidence="1">Uncharacterized protein</fullName>
    </submittedName>
</protein>
<sequence length="81" mass="9083">MNGISQSKATIRPNIFGAINIGVDGMREEPFRYSWGKPCGRCGSCYTVKETYSSELTEYWCRYCGTELNADGSKVRTEVGR</sequence>
<proteinExistence type="predicted"/>
<evidence type="ECO:0000313" key="1">
    <source>
        <dbReference type="EMBL" id="KKN71187.1"/>
    </source>
</evidence>
<dbReference type="EMBL" id="LAZR01000388">
    <property type="protein sequence ID" value="KKN71187.1"/>
    <property type="molecule type" value="Genomic_DNA"/>
</dbReference>
<comment type="caution">
    <text evidence="1">The sequence shown here is derived from an EMBL/GenBank/DDBJ whole genome shotgun (WGS) entry which is preliminary data.</text>
</comment>
<organism evidence="1">
    <name type="scientific">marine sediment metagenome</name>
    <dbReference type="NCBI Taxonomy" id="412755"/>
    <lineage>
        <taxon>unclassified sequences</taxon>
        <taxon>metagenomes</taxon>
        <taxon>ecological metagenomes</taxon>
    </lineage>
</organism>
<accession>A0A0F9T888</accession>
<dbReference type="AlphaFoldDB" id="A0A0F9T888"/>
<name>A0A0F9T888_9ZZZZ</name>
<reference evidence="1" key="1">
    <citation type="journal article" date="2015" name="Nature">
        <title>Complex archaea that bridge the gap between prokaryotes and eukaryotes.</title>
        <authorList>
            <person name="Spang A."/>
            <person name="Saw J.H."/>
            <person name="Jorgensen S.L."/>
            <person name="Zaremba-Niedzwiedzka K."/>
            <person name="Martijn J."/>
            <person name="Lind A.E."/>
            <person name="van Eijk R."/>
            <person name="Schleper C."/>
            <person name="Guy L."/>
            <person name="Ettema T.J."/>
        </authorList>
    </citation>
    <scope>NUCLEOTIDE SEQUENCE</scope>
</reference>
<gene>
    <name evidence="1" type="ORF">LCGC14_0423500</name>
</gene>